<gene>
    <name evidence="2" type="ORF">BBRV_LOCUS73940</name>
</gene>
<feature type="compositionally biased region" description="Polar residues" evidence="1">
    <location>
        <begin position="1"/>
        <end position="14"/>
    </location>
</feature>
<name>A0A6V7KEC8_9HYME</name>
<dbReference type="EMBL" id="CADCXW020000026">
    <property type="protein sequence ID" value="CAD1561056.1"/>
    <property type="molecule type" value="Genomic_DNA"/>
</dbReference>
<proteinExistence type="predicted"/>
<feature type="region of interest" description="Disordered" evidence="1">
    <location>
        <begin position="1"/>
        <end position="23"/>
    </location>
</feature>
<evidence type="ECO:0000313" key="2">
    <source>
        <dbReference type="EMBL" id="CAD1561056.1"/>
    </source>
</evidence>
<dbReference type="AlphaFoldDB" id="A0A6V7KEC8"/>
<accession>A0A6V7KEC8</accession>
<evidence type="ECO:0000256" key="1">
    <source>
        <dbReference type="SAM" id="MobiDB-lite"/>
    </source>
</evidence>
<reference evidence="2" key="1">
    <citation type="submission" date="2020-07" db="EMBL/GenBank/DDBJ databases">
        <authorList>
            <person name="Ferguson B K."/>
        </authorList>
    </citation>
    <scope>NUCLEOTIDE SEQUENCE</scope>
    <source>
        <strain evidence="2">L06</strain>
    </source>
</reference>
<protein>
    <submittedName>
        <fullName evidence="2">Uncharacterized protein</fullName>
    </submittedName>
</protein>
<sequence length="52" mass="5793">MELSQSAESYCNTEELSKGKGRTGWPQHMWALELKQEVPTNTPTATSLGQLQ</sequence>
<organism evidence="2">
    <name type="scientific">Bracon brevicornis</name>
    <dbReference type="NCBI Taxonomy" id="1563983"/>
    <lineage>
        <taxon>Eukaryota</taxon>
        <taxon>Metazoa</taxon>
        <taxon>Ecdysozoa</taxon>
        <taxon>Arthropoda</taxon>
        <taxon>Hexapoda</taxon>
        <taxon>Insecta</taxon>
        <taxon>Pterygota</taxon>
        <taxon>Neoptera</taxon>
        <taxon>Endopterygota</taxon>
        <taxon>Hymenoptera</taxon>
        <taxon>Apocrita</taxon>
        <taxon>Ichneumonoidea</taxon>
        <taxon>Braconidae</taxon>
        <taxon>Braconinae</taxon>
        <taxon>Bracon</taxon>
    </lineage>
</organism>